<dbReference type="Gene3D" id="1.10.10.10">
    <property type="entry name" value="Winged helix-like DNA-binding domain superfamily/Winged helix DNA-binding domain"/>
    <property type="match status" value="1"/>
</dbReference>
<dbReference type="InterPro" id="IPR036388">
    <property type="entry name" value="WH-like_DNA-bd_sf"/>
</dbReference>
<feature type="region of interest" description="Disordered" evidence="13">
    <location>
        <begin position="1"/>
        <end position="47"/>
    </location>
</feature>
<dbReference type="PANTHER" id="PTHR10615">
    <property type="entry name" value="HISTONE ACETYLTRANSFERASE"/>
    <property type="match status" value="1"/>
</dbReference>
<dbReference type="GO" id="GO:0000785">
    <property type="term" value="C:chromatin"/>
    <property type="evidence" value="ECO:0007669"/>
    <property type="project" value="TreeGrafter"/>
</dbReference>
<evidence type="ECO:0000256" key="7">
    <source>
        <dbReference type="ARBA" id="ARBA00022833"/>
    </source>
</evidence>
<feature type="compositionally biased region" description="Basic and acidic residues" evidence="13">
    <location>
        <begin position="1"/>
        <end position="15"/>
    </location>
</feature>
<keyword evidence="5" id="KW-0479">Metal-binding</keyword>
<keyword evidence="4 15" id="KW-0808">Transferase</keyword>
<dbReference type="SUPFAM" id="SSF54160">
    <property type="entry name" value="Chromo domain-like"/>
    <property type="match status" value="1"/>
</dbReference>
<dbReference type="FunFam" id="3.40.630.30:FF:000002">
    <property type="entry name" value="Histone acetyltransferase"/>
    <property type="match status" value="1"/>
</dbReference>
<feature type="region of interest" description="Disordered" evidence="13">
    <location>
        <begin position="168"/>
        <end position="199"/>
    </location>
</feature>
<dbReference type="Proteomes" id="UP000054498">
    <property type="component" value="Unassembled WGS sequence"/>
</dbReference>
<dbReference type="OrthoDB" id="787137at2759"/>
<proteinExistence type="inferred from homology"/>
<comment type="subcellular location">
    <subcellularLocation>
        <location evidence="1 12">Nucleus</location>
    </subcellularLocation>
</comment>
<dbReference type="InterPro" id="IPR016197">
    <property type="entry name" value="Chromo-like_dom_sf"/>
</dbReference>
<evidence type="ECO:0000256" key="13">
    <source>
        <dbReference type="SAM" id="MobiDB-lite"/>
    </source>
</evidence>
<evidence type="ECO:0000313" key="15">
    <source>
        <dbReference type="EMBL" id="KIZ07173.1"/>
    </source>
</evidence>
<evidence type="ECO:0000256" key="12">
    <source>
        <dbReference type="RuleBase" id="RU361211"/>
    </source>
</evidence>
<dbReference type="KEGG" id="mng:MNEG_0786"/>
<dbReference type="InterPro" id="IPR016181">
    <property type="entry name" value="Acyl_CoA_acyltransferase"/>
</dbReference>
<dbReference type="Gene3D" id="3.40.630.30">
    <property type="match status" value="1"/>
</dbReference>
<comment type="similarity">
    <text evidence="2 12">Belongs to the MYST (SAS/MOZ) family.</text>
</comment>
<evidence type="ECO:0000256" key="5">
    <source>
        <dbReference type="ARBA" id="ARBA00022723"/>
    </source>
</evidence>
<evidence type="ECO:0000256" key="6">
    <source>
        <dbReference type="ARBA" id="ARBA00022771"/>
    </source>
</evidence>
<sequence length="489" mass="55444">MTAIRRSEKGADSEKAAGSGPEGATPPPLAQTGSGKGVGKGKRVRLAPSEGDLQAVAAAGSAPMALDAPMPMAVDPMALPSTSGRVPIPEADVKLPLELNTRVSCKWTDGNYYGCRILERRRTPGWEGDPDAPGAWEYYVHYHRMNRRMDDWVSTADFDLATVEPEVVELGPDGKPKKKSRVEEHSSDEEHGDFDPQQLREHEEFTKVKNIDVIQLGPHEMHTWYFSPFPPEYNGCKKLYFCEYSLHFFKRRSQLLRHLTKCKVRHPPGEEIYRKDNISFFEIDGRKEKQFCQNLCYLAKLFLDHKTLYYDVDLFLFYVLCETDSRGAHIVGYFSKEKASEEGYNLACILALPAYQRKGYGKLLISFSYELSKLEGKVGTPERPLSDLGLVSYRGYWTRQLLPLLMVREGSVSIKELSEATRIRPDDIITTLTHLNLIQYQKGQHVICAPPDLLKRLLAEAGNPGHEVDPSKIVWSKYQAEKELEKYRP</sequence>
<evidence type="ECO:0000256" key="9">
    <source>
        <dbReference type="ARBA" id="ARBA00022990"/>
    </source>
</evidence>
<gene>
    <name evidence="15" type="ORF">MNEG_0786</name>
</gene>
<dbReference type="CDD" id="cd04301">
    <property type="entry name" value="NAT_SF"/>
    <property type="match status" value="1"/>
</dbReference>
<accession>A0A0D2KA84</accession>
<dbReference type="Gene3D" id="3.30.60.60">
    <property type="entry name" value="N-acetyl transferase-like"/>
    <property type="match status" value="1"/>
</dbReference>
<dbReference type="PANTHER" id="PTHR10615:SF161">
    <property type="entry name" value="HISTONE ACETYLTRANSFERASE KAT7"/>
    <property type="match status" value="1"/>
</dbReference>
<dbReference type="RefSeq" id="XP_013906192.1">
    <property type="nucleotide sequence ID" value="XM_014050738.1"/>
</dbReference>
<keyword evidence="10 12" id="KW-0539">Nucleus</keyword>
<evidence type="ECO:0000256" key="1">
    <source>
        <dbReference type="ARBA" id="ARBA00004123"/>
    </source>
</evidence>
<dbReference type="PROSITE" id="PS51726">
    <property type="entry name" value="MYST_HAT"/>
    <property type="match status" value="1"/>
</dbReference>
<keyword evidence="7" id="KW-0862">Zinc</keyword>
<dbReference type="FunFam" id="3.30.60.60:FF:000001">
    <property type="entry name" value="Histone acetyltransferase"/>
    <property type="match status" value="1"/>
</dbReference>
<evidence type="ECO:0000256" key="3">
    <source>
        <dbReference type="ARBA" id="ARBA00013184"/>
    </source>
</evidence>
<dbReference type="GO" id="GO:0003712">
    <property type="term" value="F:transcription coregulator activity"/>
    <property type="evidence" value="ECO:0007669"/>
    <property type="project" value="TreeGrafter"/>
</dbReference>
<evidence type="ECO:0000256" key="10">
    <source>
        <dbReference type="ARBA" id="ARBA00023242"/>
    </source>
</evidence>
<dbReference type="SUPFAM" id="SSF55729">
    <property type="entry name" value="Acyl-CoA N-acyltransferases (Nat)"/>
    <property type="match status" value="1"/>
</dbReference>
<dbReference type="GO" id="GO:0005634">
    <property type="term" value="C:nucleus"/>
    <property type="evidence" value="ECO:0007669"/>
    <property type="project" value="UniProtKB-SubCell"/>
</dbReference>
<keyword evidence="6" id="KW-0863">Zinc-finger</keyword>
<dbReference type="AlphaFoldDB" id="A0A0D2KA84"/>
<dbReference type="Gene3D" id="2.30.30.140">
    <property type="match status" value="1"/>
</dbReference>
<dbReference type="FunFam" id="1.10.10.10:FF:000022">
    <property type="entry name" value="Histone acetyltransferase"/>
    <property type="match status" value="1"/>
</dbReference>
<keyword evidence="9" id="KW-0007">Acetylation</keyword>
<organism evidence="15 16">
    <name type="scientific">Monoraphidium neglectum</name>
    <dbReference type="NCBI Taxonomy" id="145388"/>
    <lineage>
        <taxon>Eukaryota</taxon>
        <taxon>Viridiplantae</taxon>
        <taxon>Chlorophyta</taxon>
        <taxon>core chlorophytes</taxon>
        <taxon>Chlorophyceae</taxon>
        <taxon>CS clade</taxon>
        <taxon>Sphaeropleales</taxon>
        <taxon>Selenastraceae</taxon>
        <taxon>Monoraphidium</taxon>
    </lineage>
</organism>
<dbReference type="Pfam" id="PF01853">
    <property type="entry name" value="MOZ_SAS"/>
    <property type="match status" value="1"/>
</dbReference>
<dbReference type="InterPro" id="IPR040706">
    <property type="entry name" value="Zf-MYST"/>
</dbReference>
<evidence type="ECO:0000256" key="11">
    <source>
        <dbReference type="PIRSR" id="PIRSR602717-51"/>
    </source>
</evidence>
<dbReference type="GO" id="GO:0004402">
    <property type="term" value="F:histone acetyltransferase activity"/>
    <property type="evidence" value="ECO:0007669"/>
    <property type="project" value="InterPro"/>
</dbReference>
<keyword evidence="16" id="KW-1185">Reference proteome</keyword>
<protein>
    <recommendedName>
        <fullName evidence="3 12">Histone acetyltransferase</fullName>
        <ecNumber evidence="3 12">2.3.1.48</ecNumber>
    </recommendedName>
</protein>
<dbReference type="EC" id="2.3.1.48" evidence="3 12"/>
<dbReference type="InterPro" id="IPR025995">
    <property type="entry name" value="Tudor-knot"/>
</dbReference>
<dbReference type="GO" id="GO:0008270">
    <property type="term" value="F:zinc ion binding"/>
    <property type="evidence" value="ECO:0007669"/>
    <property type="project" value="UniProtKB-KW"/>
</dbReference>
<dbReference type="InterPro" id="IPR002717">
    <property type="entry name" value="HAT_MYST-type"/>
</dbReference>
<evidence type="ECO:0000256" key="4">
    <source>
        <dbReference type="ARBA" id="ARBA00022679"/>
    </source>
</evidence>
<feature type="active site" description="Proton donor/acceptor" evidence="11">
    <location>
        <position position="382"/>
    </location>
</feature>
<evidence type="ECO:0000259" key="14">
    <source>
        <dbReference type="PROSITE" id="PS51726"/>
    </source>
</evidence>
<dbReference type="Pfam" id="PF11717">
    <property type="entry name" value="Tudor-knot"/>
    <property type="match status" value="1"/>
</dbReference>
<keyword evidence="8" id="KW-0156">Chromatin regulator</keyword>
<feature type="domain" description="MYST-type HAT" evidence="14">
    <location>
        <begin position="206"/>
        <end position="477"/>
    </location>
</feature>
<dbReference type="Pfam" id="PF17772">
    <property type="entry name" value="zf-MYST"/>
    <property type="match status" value="1"/>
</dbReference>
<evidence type="ECO:0000256" key="2">
    <source>
        <dbReference type="ARBA" id="ARBA00010107"/>
    </source>
</evidence>
<name>A0A0D2KA84_9CHLO</name>
<evidence type="ECO:0000313" key="16">
    <source>
        <dbReference type="Proteomes" id="UP000054498"/>
    </source>
</evidence>
<dbReference type="EMBL" id="KK100287">
    <property type="protein sequence ID" value="KIZ07173.1"/>
    <property type="molecule type" value="Genomic_DNA"/>
</dbReference>
<dbReference type="GO" id="GO:0006357">
    <property type="term" value="P:regulation of transcription by RNA polymerase II"/>
    <property type="evidence" value="ECO:0007669"/>
    <property type="project" value="TreeGrafter"/>
</dbReference>
<dbReference type="STRING" id="145388.A0A0D2KA84"/>
<reference evidence="15 16" key="1">
    <citation type="journal article" date="2013" name="BMC Genomics">
        <title>Reconstruction of the lipid metabolism for the microalga Monoraphidium neglectum from its genome sequence reveals characteristics suitable for biofuel production.</title>
        <authorList>
            <person name="Bogen C."/>
            <person name="Al-Dilaimi A."/>
            <person name="Albersmeier A."/>
            <person name="Wichmann J."/>
            <person name="Grundmann M."/>
            <person name="Rupp O."/>
            <person name="Lauersen K.J."/>
            <person name="Blifernez-Klassen O."/>
            <person name="Kalinowski J."/>
            <person name="Goesmann A."/>
            <person name="Mussgnug J.H."/>
            <person name="Kruse O."/>
        </authorList>
    </citation>
    <scope>NUCLEOTIDE SEQUENCE [LARGE SCALE GENOMIC DNA]</scope>
    <source>
        <strain evidence="15 16">SAG 48.87</strain>
    </source>
</reference>
<dbReference type="GO" id="GO:0003682">
    <property type="term" value="F:chromatin binding"/>
    <property type="evidence" value="ECO:0007669"/>
    <property type="project" value="TreeGrafter"/>
</dbReference>
<dbReference type="GeneID" id="25726904"/>
<evidence type="ECO:0000256" key="8">
    <source>
        <dbReference type="ARBA" id="ARBA00022853"/>
    </source>
</evidence>
<keyword evidence="15" id="KW-0012">Acyltransferase</keyword>
<comment type="catalytic activity">
    <reaction evidence="12">
        <text>L-lysyl-[protein] + acetyl-CoA = N(6)-acetyl-L-lysyl-[protein] + CoA + H(+)</text>
        <dbReference type="Rhea" id="RHEA:45948"/>
        <dbReference type="Rhea" id="RHEA-COMP:9752"/>
        <dbReference type="Rhea" id="RHEA-COMP:10731"/>
        <dbReference type="ChEBI" id="CHEBI:15378"/>
        <dbReference type="ChEBI" id="CHEBI:29969"/>
        <dbReference type="ChEBI" id="CHEBI:57287"/>
        <dbReference type="ChEBI" id="CHEBI:57288"/>
        <dbReference type="ChEBI" id="CHEBI:61930"/>
        <dbReference type="EC" id="2.3.1.48"/>
    </reaction>
</comment>
<dbReference type="InterPro" id="IPR050603">
    <property type="entry name" value="MYST_HAT"/>
</dbReference>